<dbReference type="Proteomes" id="UP000188879">
    <property type="component" value="Unassembled WGS sequence"/>
</dbReference>
<reference evidence="1 2" key="1">
    <citation type="submission" date="2016-10" db="EMBL/GenBank/DDBJ databases">
        <title>Draft Genome sequence of Roseomonas sp. strain M3.</title>
        <authorList>
            <person name="Subhash Y."/>
            <person name="Lee S."/>
        </authorList>
    </citation>
    <scope>NUCLEOTIDE SEQUENCE [LARGE SCALE GENOMIC DNA]</scope>
    <source>
        <strain evidence="1 2">M3</strain>
    </source>
</reference>
<evidence type="ECO:0000313" key="2">
    <source>
        <dbReference type="Proteomes" id="UP000188879"/>
    </source>
</evidence>
<dbReference type="AlphaFoldDB" id="A0A1V2H2S2"/>
<name>A0A1V2H2S2_9PROT</name>
<organism evidence="1 2">
    <name type="scientific">Teichococcus deserti</name>
    <dbReference type="NCBI Taxonomy" id="1817963"/>
    <lineage>
        <taxon>Bacteria</taxon>
        <taxon>Pseudomonadati</taxon>
        <taxon>Pseudomonadota</taxon>
        <taxon>Alphaproteobacteria</taxon>
        <taxon>Acetobacterales</taxon>
        <taxon>Roseomonadaceae</taxon>
        <taxon>Roseomonas</taxon>
    </lineage>
</organism>
<accession>A0A1V2H2S2</accession>
<keyword evidence="2" id="KW-1185">Reference proteome</keyword>
<comment type="caution">
    <text evidence="1">The sequence shown here is derived from an EMBL/GenBank/DDBJ whole genome shotgun (WGS) entry which is preliminary data.</text>
</comment>
<proteinExistence type="predicted"/>
<evidence type="ECO:0000313" key="1">
    <source>
        <dbReference type="EMBL" id="ONG52214.1"/>
    </source>
</evidence>
<sequence length="104" mass="11539">MMAFASPPPRNLWQEARPVTGGETMRCSPILHRSPLSLGRRLLLAAHQAADEQDIRLAGHFLALLELELAHRPGADRHALRDAMILMHEALWSLRQPAGEPLPA</sequence>
<dbReference type="EMBL" id="MLCO01000143">
    <property type="protein sequence ID" value="ONG52214.1"/>
    <property type="molecule type" value="Genomic_DNA"/>
</dbReference>
<gene>
    <name evidence="1" type="ORF">BKE38_14925</name>
</gene>
<protein>
    <submittedName>
        <fullName evidence="1">Uncharacterized protein</fullName>
    </submittedName>
</protein>